<organism evidence="1">
    <name type="scientific">Brassica oleracea</name>
    <name type="common">Wild cabbage</name>
    <dbReference type="NCBI Taxonomy" id="3712"/>
    <lineage>
        <taxon>Eukaryota</taxon>
        <taxon>Viridiplantae</taxon>
        <taxon>Streptophyta</taxon>
        <taxon>Embryophyta</taxon>
        <taxon>Tracheophyta</taxon>
        <taxon>Spermatophyta</taxon>
        <taxon>Magnoliopsida</taxon>
        <taxon>eudicotyledons</taxon>
        <taxon>Gunneridae</taxon>
        <taxon>Pentapetalae</taxon>
        <taxon>rosids</taxon>
        <taxon>malvids</taxon>
        <taxon>Brassicales</taxon>
        <taxon>Brassicaceae</taxon>
        <taxon>Brassiceae</taxon>
        <taxon>Brassica</taxon>
    </lineage>
</organism>
<proteinExistence type="predicted"/>
<evidence type="ECO:0000313" key="1">
    <source>
        <dbReference type="EMBL" id="VDC95683.1"/>
    </source>
</evidence>
<dbReference type="AlphaFoldDB" id="A0A3P6B5G9"/>
<protein>
    <submittedName>
        <fullName evidence="1">Uncharacterized protein</fullName>
    </submittedName>
</protein>
<gene>
    <name evidence="1" type="ORF">BOLC3T18672H</name>
</gene>
<reference evidence="1" key="1">
    <citation type="submission" date="2018-11" db="EMBL/GenBank/DDBJ databases">
        <authorList>
            <consortium name="Genoscope - CEA"/>
            <person name="William W."/>
        </authorList>
    </citation>
    <scope>NUCLEOTIDE SEQUENCE</scope>
</reference>
<sequence>MGIAQGVIFVEKEKNQEIICFFACSYTYYTLWFRVIGSLVRPNLSPDLNEIVPRVSIYYIWRERNERRHTQVARPVEHLSRIIDKKIRQRILSTRYYEKPRLAGLLQLWFSAHME</sequence>
<dbReference type="EMBL" id="LR031872">
    <property type="protein sequence ID" value="VDC95683.1"/>
    <property type="molecule type" value="Genomic_DNA"/>
</dbReference>
<name>A0A3P6B5G9_BRAOL</name>
<accession>A0A3P6B5G9</accession>